<dbReference type="Proteomes" id="UP000003688">
    <property type="component" value="Unassembled WGS sequence"/>
</dbReference>
<reference evidence="1 2" key="1">
    <citation type="journal article" date="2011" name="J. Bacteriol.">
        <title>Genome sequence of 'Pedosphaera parvula' Ellin514, an aerobic Verrucomicrobial isolate from pasture soil.</title>
        <authorList>
            <person name="Kant R."/>
            <person name="van Passel M.W."/>
            <person name="Sangwan P."/>
            <person name="Palva A."/>
            <person name="Lucas S."/>
            <person name="Copeland A."/>
            <person name="Lapidus A."/>
            <person name="Glavina Del Rio T."/>
            <person name="Dalin E."/>
            <person name="Tice H."/>
            <person name="Bruce D."/>
            <person name="Goodwin L."/>
            <person name="Pitluck S."/>
            <person name="Chertkov O."/>
            <person name="Larimer F.W."/>
            <person name="Land M.L."/>
            <person name="Hauser L."/>
            <person name="Brettin T.S."/>
            <person name="Detter J.C."/>
            <person name="Han S."/>
            <person name="de Vos W.M."/>
            <person name="Janssen P.H."/>
            <person name="Smidt H."/>
        </authorList>
    </citation>
    <scope>NUCLEOTIDE SEQUENCE [LARGE SCALE GENOMIC DNA]</scope>
    <source>
        <strain evidence="1 2">Ellin514</strain>
    </source>
</reference>
<dbReference type="STRING" id="320771.Cflav_PD2912"/>
<protein>
    <submittedName>
        <fullName evidence="1">Uncharacterized protein</fullName>
    </submittedName>
</protein>
<organism evidence="1 2">
    <name type="scientific">Pedosphaera parvula (strain Ellin514)</name>
    <dbReference type="NCBI Taxonomy" id="320771"/>
    <lineage>
        <taxon>Bacteria</taxon>
        <taxon>Pseudomonadati</taxon>
        <taxon>Verrucomicrobiota</taxon>
        <taxon>Pedosphaerae</taxon>
        <taxon>Pedosphaerales</taxon>
        <taxon>Pedosphaeraceae</taxon>
        <taxon>Pedosphaera</taxon>
    </lineage>
</organism>
<sequence>MFHCEGANNLSIFTTRYHTNYDSTLALLPEASWSHLIINRGWPKHFRQSGCSPDGYRPDLF</sequence>
<proteinExistence type="predicted"/>
<comment type="caution">
    <text evidence="1">The sequence shown here is derived from an EMBL/GenBank/DDBJ whole genome shotgun (WGS) entry which is preliminary data.</text>
</comment>
<gene>
    <name evidence="1" type="ORF">Cflav_PD2912</name>
</gene>
<evidence type="ECO:0000313" key="1">
    <source>
        <dbReference type="EMBL" id="EEF58910.1"/>
    </source>
</evidence>
<dbReference type="AlphaFoldDB" id="B9XML1"/>
<keyword evidence="2" id="KW-1185">Reference proteome</keyword>
<evidence type="ECO:0000313" key="2">
    <source>
        <dbReference type="Proteomes" id="UP000003688"/>
    </source>
</evidence>
<accession>B9XML1</accession>
<name>B9XML1_PEDPL</name>
<dbReference type="EMBL" id="ABOX02000035">
    <property type="protein sequence ID" value="EEF58910.1"/>
    <property type="molecule type" value="Genomic_DNA"/>
</dbReference>